<proteinExistence type="predicted"/>
<organism evidence="1 2">
    <name type="scientific">Arctium lappa</name>
    <name type="common">Greater burdock</name>
    <name type="synonym">Lappa major</name>
    <dbReference type="NCBI Taxonomy" id="4217"/>
    <lineage>
        <taxon>Eukaryota</taxon>
        <taxon>Viridiplantae</taxon>
        <taxon>Streptophyta</taxon>
        <taxon>Embryophyta</taxon>
        <taxon>Tracheophyta</taxon>
        <taxon>Spermatophyta</taxon>
        <taxon>Magnoliopsida</taxon>
        <taxon>eudicotyledons</taxon>
        <taxon>Gunneridae</taxon>
        <taxon>Pentapetalae</taxon>
        <taxon>asterids</taxon>
        <taxon>campanulids</taxon>
        <taxon>Asterales</taxon>
        <taxon>Asteraceae</taxon>
        <taxon>Carduoideae</taxon>
        <taxon>Cardueae</taxon>
        <taxon>Arctiinae</taxon>
        <taxon>Arctium</taxon>
    </lineage>
</organism>
<gene>
    <name evidence="1" type="ORF">L6452_11229</name>
</gene>
<comment type="caution">
    <text evidence="1">The sequence shown here is derived from an EMBL/GenBank/DDBJ whole genome shotgun (WGS) entry which is preliminary data.</text>
</comment>
<name>A0ACB9DNX8_ARCLA</name>
<reference evidence="2" key="1">
    <citation type="journal article" date="2022" name="Mol. Ecol. Resour.">
        <title>The genomes of chicory, endive, great burdock and yacon provide insights into Asteraceae palaeo-polyploidization history and plant inulin production.</title>
        <authorList>
            <person name="Fan W."/>
            <person name="Wang S."/>
            <person name="Wang H."/>
            <person name="Wang A."/>
            <person name="Jiang F."/>
            <person name="Liu H."/>
            <person name="Zhao H."/>
            <person name="Xu D."/>
            <person name="Zhang Y."/>
        </authorList>
    </citation>
    <scope>NUCLEOTIDE SEQUENCE [LARGE SCALE GENOMIC DNA]</scope>
    <source>
        <strain evidence="2">cv. Niubang</strain>
    </source>
</reference>
<evidence type="ECO:0000313" key="1">
    <source>
        <dbReference type="EMBL" id="KAI3748260.1"/>
    </source>
</evidence>
<accession>A0ACB9DNX8</accession>
<dbReference type="EMBL" id="CM042049">
    <property type="protein sequence ID" value="KAI3748260.1"/>
    <property type="molecule type" value="Genomic_DNA"/>
</dbReference>
<reference evidence="1 2" key="2">
    <citation type="journal article" date="2022" name="Mol. Ecol. Resour.">
        <title>The genomes of chicory, endive, great burdock and yacon provide insights into Asteraceae paleo-polyploidization history and plant inulin production.</title>
        <authorList>
            <person name="Fan W."/>
            <person name="Wang S."/>
            <person name="Wang H."/>
            <person name="Wang A."/>
            <person name="Jiang F."/>
            <person name="Liu H."/>
            <person name="Zhao H."/>
            <person name="Xu D."/>
            <person name="Zhang Y."/>
        </authorList>
    </citation>
    <scope>NUCLEOTIDE SEQUENCE [LARGE SCALE GENOMIC DNA]</scope>
    <source>
        <strain evidence="2">cv. Niubang</strain>
    </source>
</reference>
<dbReference type="Proteomes" id="UP001055879">
    <property type="component" value="Linkage Group LG03"/>
</dbReference>
<protein>
    <submittedName>
        <fullName evidence="1">Uncharacterized protein</fullName>
    </submittedName>
</protein>
<keyword evidence="2" id="KW-1185">Reference proteome</keyword>
<evidence type="ECO:0000313" key="2">
    <source>
        <dbReference type="Proteomes" id="UP001055879"/>
    </source>
</evidence>
<sequence>MIVTNPVSGNNNMKKKSSQGRKKIEIKKIEEVNNRQVTFSKRRAGLFKKASELCILTGAQIAILVNSPGGRVFAFGHPTADALIDRYLTTTTGAAATNGSTSEGTSTSQKPLMVKEFNQHYVEVSKELEAEKKRKEVIQESKILNGGGGGGGLAWYDEAIDELDVEELQQYLTSLVELKRKVLVRADELMMIKKAPALLGPNMLDMGHPNHIQNIEMIVPSNIMGPVGFGFGPAMDYQLPR</sequence>